<comment type="caution">
    <text evidence="1">The sequence shown here is derived from an EMBL/GenBank/DDBJ whole genome shotgun (WGS) entry which is preliminary data.</text>
</comment>
<dbReference type="InParanoid" id="A0A1Q3CKY7"/>
<sequence length="147" mass="17083">DFSRISFRISFSTWGFLDSSQKNHVKAADVVSRPASMKLMTISINGLDRGFFFQFFLLLSNNVFCEFSYMRDKHFTLFGSCIEKTFDFPCHGENYSKPLATYLDTFFKSCCKLCLRQSWQIRGIKPKSDLAYIIKGKSLKNILKIKH</sequence>
<feature type="non-terminal residue" evidence="1">
    <location>
        <position position="147"/>
    </location>
</feature>
<dbReference type="EMBL" id="BDDD01002280">
    <property type="protein sequence ID" value="GAV80907.1"/>
    <property type="molecule type" value="Genomic_DNA"/>
</dbReference>
<dbReference type="OrthoDB" id="1750504at2759"/>
<keyword evidence="2" id="KW-1185">Reference proteome</keyword>
<dbReference type="Proteomes" id="UP000187406">
    <property type="component" value="Unassembled WGS sequence"/>
</dbReference>
<proteinExistence type="predicted"/>
<evidence type="ECO:0000313" key="1">
    <source>
        <dbReference type="EMBL" id="GAV80907.1"/>
    </source>
</evidence>
<reference evidence="2" key="1">
    <citation type="submission" date="2016-04" db="EMBL/GenBank/DDBJ databases">
        <title>Cephalotus genome sequencing.</title>
        <authorList>
            <person name="Fukushima K."/>
            <person name="Hasebe M."/>
            <person name="Fang X."/>
        </authorList>
    </citation>
    <scope>NUCLEOTIDE SEQUENCE [LARGE SCALE GENOMIC DNA]</scope>
    <source>
        <strain evidence="2">cv. St1</strain>
    </source>
</reference>
<feature type="non-terminal residue" evidence="1">
    <location>
        <position position="1"/>
    </location>
</feature>
<protein>
    <submittedName>
        <fullName evidence="1">Uncharacterized protein</fullName>
    </submittedName>
</protein>
<name>A0A1Q3CKY7_CEPFO</name>
<accession>A0A1Q3CKY7</accession>
<dbReference type="AlphaFoldDB" id="A0A1Q3CKY7"/>
<gene>
    <name evidence="1" type="ORF">CFOL_v3_24366</name>
</gene>
<evidence type="ECO:0000313" key="2">
    <source>
        <dbReference type="Proteomes" id="UP000187406"/>
    </source>
</evidence>
<organism evidence="1 2">
    <name type="scientific">Cephalotus follicularis</name>
    <name type="common">Albany pitcher plant</name>
    <dbReference type="NCBI Taxonomy" id="3775"/>
    <lineage>
        <taxon>Eukaryota</taxon>
        <taxon>Viridiplantae</taxon>
        <taxon>Streptophyta</taxon>
        <taxon>Embryophyta</taxon>
        <taxon>Tracheophyta</taxon>
        <taxon>Spermatophyta</taxon>
        <taxon>Magnoliopsida</taxon>
        <taxon>eudicotyledons</taxon>
        <taxon>Gunneridae</taxon>
        <taxon>Pentapetalae</taxon>
        <taxon>rosids</taxon>
        <taxon>fabids</taxon>
        <taxon>Oxalidales</taxon>
        <taxon>Cephalotaceae</taxon>
        <taxon>Cephalotus</taxon>
    </lineage>
</organism>